<keyword evidence="1" id="KW-0812">Transmembrane</keyword>
<organism evidence="2 3">
    <name type="scientific">Necator americanus</name>
    <name type="common">Human hookworm</name>
    <dbReference type="NCBI Taxonomy" id="51031"/>
    <lineage>
        <taxon>Eukaryota</taxon>
        <taxon>Metazoa</taxon>
        <taxon>Ecdysozoa</taxon>
        <taxon>Nematoda</taxon>
        <taxon>Chromadorea</taxon>
        <taxon>Rhabditida</taxon>
        <taxon>Rhabditina</taxon>
        <taxon>Rhabditomorpha</taxon>
        <taxon>Strongyloidea</taxon>
        <taxon>Ancylostomatidae</taxon>
        <taxon>Bunostominae</taxon>
        <taxon>Necator</taxon>
    </lineage>
</organism>
<keyword evidence="3" id="KW-1185">Reference proteome</keyword>
<accession>W2TQC7</accession>
<dbReference type="KEGG" id="nai:NECAME_07478"/>
<dbReference type="AlphaFoldDB" id="W2TQC7"/>
<evidence type="ECO:0000256" key="1">
    <source>
        <dbReference type="SAM" id="Phobius"/>
    </source>
</evidence>
<protein>
    <submittedName>
        <fullName evidence="2">Uncharacterized protein</fullName>
    </submittedName>
</protein>
<sequence>MPPDPLLAMSIATFSAWVYIGILMAILHNKLLQMHQTLRRNFKGICIVISPMGCVTCRKS</sequence>
<dbReference type="EMBL" id="KI658260">
    <property type="protein sequence ID" value="ETN83242.1"/>
    <property type="molecule type" value="Genomic_DNA"/>
</dbReference>
<dbReference type="Proteomes" id="UP000053676">
    <property type="component" value="Unassembled WGS sequence"/>
</dbReference>
<gene>
    <name evidence="2" type="ORF">NECAME_07478</name>
</gene>
<evidence type="ECO:0000313" key="2">
    <source>
        <dbReference type="EMBL" id="ETN83242.1"/>
    </source>
</evidence>
<keyword evidence="1" id="KW-0472">Membrane</keyword>
<reference evidence="3" key="1">
    <citation type="journal article" date="2014" name="Nat. Genet.">
        <title>Genome of the human hookworm Necator americanus.</title>
        <authorList>
            <person name="Tang Y.T."/>
            <person name="Gao X."/>
            <person name="Rosa B.A."/>
            <person name="Abubucker S."/>
            <person name="Hallsworth-Pepin K."/>
            <person name="Martin J."/>
            <person name="Tyagi R."/>
            <person name="Heizer E."/>
            <person name="Zhang X."/>
            <person name="Bhonagiri-Palsikar V."/>
            <person name="Minx P."/>
            <person name="Warren W.C."/>
            <person name="Wang Q."/>
            <person name="Zhan B."/>
            <person name="Hotez P.J."/>
            <person name="Sternberg P.W."/>
            <person name="Dougall A."/>
            <person name="Gaze S.T."/>
            <person name="Mulvenna J."/>
            <person name="Sotillo J."/>
            <person name="Ranganathan S."/>
            <person name="Rabelo E.M."/>
            <person name="Wilson R.K."/>
            <person name="Felgner P.L."/>
            <person name="Bethony J."/>
            <person name="Hawdon J.M."/>
            <person name="Gasser R.B."/>
            <person name="Loukas A."/>
            <person name="Mitreva M."/>
        </authorList>
    </citation>
    <scope>NUCLEOTIDE SEQUENCE [LARGE SCALE GENOMIC DNA]</scope>
</reference>
<feature type="transmembrane region" description="Helical" evidence="1">
    <location>
        <begin position="6"/>
        <end position="27"/>
    </location>
</feature>
<name>W2TQC7_NECAM</name>
<keyword evidence="1" id="KW-1133">Transmembrane helix</keyword>
<evidence type="ECO:0000313" key="3">
    <source>
        <dbReference type="Proteomes" id="UP000053676"/>
    </source>
</evidence>
<proteinExistence type="predicted"/>